<keyword evidence="8" id="KW-1185">Reference proteome</keyword>
<dbReference type="GO" id="GO:0004601">
    <property type="term" value="F:peroxidase activity"/>
    <property type="evidence" value="ECO:0007669"/>
    <property type="project" value="UniProtKB-KW"/>
</dbReference>
<dbReference type="SUPFAM" id="SSF54909">
    <property type="entry name" value="Dimeric alpha+beta barrel"/>
    <property type="match status" value="1"/>
</dbReference>
<proteinExistence type="predicted"/>
<name>A0A4Y8RAB7_9HYPH</name>
<evidence type="ECO:0000313" key="8">
    <source>
        <dbReference type="Proteomes" id="UP000298179"/>
    </source>
</evidence>
<keyword evidence="4" id="KW-0560">Oxidoreductase</keyword>
<dbReference type="Proteomes" id="UP000298179">
    <property type="component" value="Unassembled WGS sequence"/>
</dbReference>
<keyword evidence="2" id="KW-0575">Peroxidase</keyword>
<dbReference type="GO" id="GO:0020037">
    <property type="term" value="F:heme binding"/>
    <property type="evidence" value="ECO:0007669"/>
    <property type="project" value="InterPro"/>
</dbReference>
<dbReference type="GO" id="GO:0046872">
    <property type="term" value="F:metal ion binding"/>
    <property type="evidence" value="ECO:0007669"/>
    <property type="project" value="UniProtKB-KW"/>
</dbReference>
<evidence type="ECO:0008006" key="9">
    <source>
        <dbReference type="Google" id="ProtNLM"/>
    </source>
</evidence>
<dbReference type="InterPro" id="IPR011008">
    <property type="entry name" value="Dimeric_a/b-barrel"/>
</dbReference>
<comment type="cofactor">
    <cofactor evidence="1">
        <name>heme b</name>
        <dbReference type="ChEBI" id="CHEBI:60344"/>
    </cofactor>
</comment>
<gene>
    <name evidence="7" type="ORF">E3C22_21875</name>
</gene>
<dbReference type="PANTHER" id="PTHR30521">
    <property type="entry name" value="DEFERROCHELATASE/PEROXIDASE"/>
    <property type="match status" value="1"/>
</dbReference>
<organism evidence="7 8">
    <name type="scientific">Jiella endophytica</name>
    <dbReference type="NCBI Taxonomy" id="2558362"/>
    <lineage>
        <taxon>Bacteria</taxon>
        <taxon>Pseudomonadati</taxon>
        <taxon>Pseudomonadota</taxon>
        <taxon>Alphaproteobacteria</taxon>
        <taxon>Hyphomicrobiales</taxon>
        <taxon>Aurantimonadaceae</taxon>
        <taxon>Jiella</taxon>
    </lineage>
</organism>
<dbReference type="EMBL" id="SOZD01000010">
    <property type="protein sequence ID" value="TFF18208.1"/>
    <property type="molecule type" value="Genomic_DNA"/>
</dbReference>
<dbReference type="InterPro" id="IPR006314">
    <property type="entry name" value="Dyp_peroxidase"/>
</dbReference>
<feature type="region of interest" description="Disordered" evidence="6">
    <location>
        <begin position="399"/>
        <end position="426"/>
    </location>
</feature>
<protein>
    <recommendedName>
        <fullName evidence="9">Peroxidase</fullName>
    </recommendedName>
</protein>
<evidence type="ECO:0000256" key="4">
    <source>
        <dbReference type="ARBA" id="ARBA00023002"/>
    </source>
</evidence>
<keyword evidence="3" id="KW-0479">Metal-binding</keyword>
<accession>A0A4Y8RAB7</accession>
<evidence type="ECO:0000256" key="3">
    <source>
        <dbReference type="ARBA" id="ARBA00022723"/>
    </source>
</evidence>
<dbReference type="AlphaFoldDB" id="A0A4Y8RAB7"/>
<evidence type="ECO:0000256" key="2">
    <source>
        <dbReference type="ARBA" id="ARBA00022559"/>
    </source>
</evidence>
<evidence type="ECO:0000256" key="6">
    <source>
        <dbReference type="SAM" id="MobiDB-lite"/>
    </source>
</evidence>
<reference evidence="7 8" key="1">
    <citation type="submission" date="2019-03" db="EMBL/GenBank/DDBJ databases">
        <title>Jiella endophytica sp. nov., a novel endophytic bacterium isolated from root of Ficus microcarpa Linn. f.</title>
        <authorList>
            <person name="Tuo L."/>
        </authorList>
    </citation>
    <scope>NUCLEOTIDE SEQUENCE [LARGE SCALE GENOMIC DNA]</scope>
    <source>
        <strain evidence="7 8">CBS5Q-3</strain>
    </source>
</reference>
<evidence type="ECO:0000256" key="5">
    <source>
        <dbReference type="ARBA" id="ARBA00023004"/>
    </source>
</evidence>
<evidence type="ECO:0000256" key="1">
    <source>
        <dbReference type="ARBA" id="ARBA00001970"/>
    </source>
</evidence>
<dbReference type="PROSITE" id="PS51404">
    <property type="entry name" value="DYP_PEROXIDASE"/>
    <property type="match status" value="1"/>
</dbReference>
<dbReference type="PANTHER" id="PTHR30521:SF5">
    <property type="entry name" value="BLR4509 PROTEIN"/>
    <property type="match status" value="1"/>
</dbReference>
<sequence>MVELSNLQALLTRSVRKPLYAVLLFRLGEAAPARGFLRKLIPRVSTGDEAELPGVPVINLCLSWRAVATLTDGSADLDPAVGAAQFERFFTDPKQAPDSLAMADQLGFTGPSDPAGWWAGFRTADIDLAVYVAADDEAARRAILAELRGEAAAAGLYELQLPDFADRAMSGYMPAGGRLHFGYRDGITSPNVDWQDSGRAGAADLREFLLGHGTQDYPTTPHPPGPWRDFATDGSFACLTWIRQDVAAFEAFLDEYGPRLAPAVPGVDAREWLAARLMGRWRDGSPLVRHPDRPPEAPDLDDGFGYGDDEAGARCPLDSHIRIAYCRDQPLSFGNHVRFPKSAPRLIRRGFSYGEALAGRKDDGRDRGLFGLFFCARINEQLYSILRWMQQTDFSDVFDRKKPGRAGQDRLTGSRLPGGSNRAPDSVVTETADGAAVSITLRPFIRYKGVAVMFLPSMAALRRLSAE</sequence>
<keyword evidence="5" id="KW-0408">Iron</keyword>
<dbReference type="OrthoDB" id="236246at2"/>
<dbReference type="RefSeq" id="WP_134764019.1">
    <property type="nucleotide sequence ID" value="NZ_SOZD01000010.1"/>
</dbReference>
<dbReference type="GO" id="GO:0005829">
    <property type="term" value="C:cytosol"/>
    <property type="evidence" value="ECO:0007669"/>
    <property type="project" value="TreeGrafter"/>
</dbReference>
<evidence type="ECO:0000313" key="7">
    <source>
        <dbReference type="EMBL" id="TFF18208.1"/>
    </source>
</evidence>
<comment type="caution">
    <text evidence="7">The sequence shown here is derived from an EMBL/GenBank/DDBJ whole genome shotgun (WGS) entry which is preliminary data.</text>
</comment>